<reference evidence="1" key="1">
    <citation type="submission" date="2023-04" db="EMBL/GenBank/DDBJ databases">
        <title>A chromosome-level genome assembly of the parasitoid wasp Eretmocerus hayati.</title>
        <authorList>
            <person name="Zhong Y."/>
            <person name="Liu S."/>
            <person name="Liu Y."/>
        </authorList>
    </citation>
    <scope>NUCLEOTIDE SEQUENCE</scope>
    <source>
        <strain evidence="1">ZJU_SS_LIU_2023</strain>
    </source>
</reference>
<evidence type="ECO:0000313" key="1">
    <source>
        <dbReference type="EMBL" id="KAJ8674397.1"/>
    </source>
</evidence>
<organism evidence="1 2">
    <name type="scientific">Eretmocerus hayati</name>
    <dbReference type="NCBI Taxonomy" id="131215"/>
    <lineage>
        <taxon>Eukaryota</taxon>
        <taxon>Metazoa</taxon>
        <taxon>Ecdysozoa</taxon>
        <taxon>Arthropoda</taxon>
        <taxon>Hexapoda</taxon>
        <taxon>Insecta</taxon>
        <taxon>Pterygota</taxon>
        <taxon>Neoptera</taxon>
        <taxon>Endopterygota</taxon>
        <taxon>Hymenoptera</taxon>
        <taxon>Apocrita</taxon>
        <taxon>Proctotrupomorpha</taxon>
        <taxon>Chalcidoidea</taxon>
        <taxon>Aphelinidae</taxon>
        <taxon>Aphelininae</taxon>
        <taxon>Eretmocerus</taxon>
    </lineage>
</organism>
<accession>A0ACC2NW08</accession>
<comment type="caution">
    <text evidence="1">The sequence shown here is derived from an EMBL/GenBank/DDBJ whole genome shotgun (WGS) entry which is preliminary data.</text>
</comment>
<name>A0ACC2NW08_9HYME</name>
<protein>
    <submittedName>
        <fullName evidence="1">Uncharacterized protein</fullName>
    </submittedName>
</protein>
<keyword evidence="2" id="KW-1185">Reference proteome</keyword>
<dbReference type="EMBL" id="CM056743">
    <property type="protein sequence ID" value="KAJ8674397.1"/>
    <property type="molecule type" value="Genomic_DNA"/>
</dbReference>
<gene>
    <name evidence="1" type="ORF">QAD02_005659</name>
</gene>
<dbReference type="Proteomes" id="UP001239111">
    <property type="component" value="Chromosome 3"/>
</dbReference>
<sequence>MECPQGRMQRGLNLGAPDGIVSSRVCDARITNETELGVLKSSINPISTGINANIGTIPCRNGACSKPRSGQTLDSPWHRLKSIFLVSMIAAFLVWLIVFVLLLRYEML</sequence>
<proteinExistence type="predicted"/>
<evidence type="ECO:0000313" key="2">
    <source>
        <dbReference type="Proteomes" id="UP001239111"/>
    </source>
</evidence>